<proteinExistence type="predicted"/>
<dbReference type="EMBL" id="JAPDRQ010000052">
    <property type="protein sequence ID" value="KAJ9658358.1"/>
    <property type="molecule type" value="Genomic_DNA"/>
</dbReference>
<reference evidence="1" key="1">
    <citation type="submission" date="2022-10" db="EMBL/GenBank/DDBJ databases">
        <title>Culturing micro-colonial fungi from biological soil crusts in the Mojave desert and describing Neophaeococcomyces mojavensis, and introducing the new genera and species Taxawa tesnikishii.</title>
        <authorList>
            <person name="Kurbessoian T."/>
            <person name="Stajich J.E."/>
        </authorList>
    </citation>
    <scope>NUCLEOTIDE SEQUENCE</scope>
    <source>
        <strain evidence="1">JES_112</strain>
    </source>
</reference>
<comment type="caution">
    <text evidence="1">The sequence shown here is derived from an EMBL/GenBank/DDBJ whole genome shotgun (WGS) entry which is preliminary data.</text>
</comment>
<organism evidence="1 2">
    <name type="scientific">Neophaeococcomyces mojaviensis</name>
    <dbReference type="NCBI Taxonomy" id="3383035"/>
    <lineage>
        <taxon>Eukaryota</taxon>
        <taxon>Fungi</taxon>
        <taxon>Dikarya</taxon>
        <taxon>Ascomycota</taxon>
        <taxon>Pezizomycotina</taxon>
        <taxon>Eurotiomycetes</taxon>
        <taxon>Chaetothyriomycetidae</taxon>
        <taxon>Chaetothyriales</taxon>
        <taxon>Chaetothyriales incertae sedis</taxon>
        <taxon>Neophaeococcomyces</taxon>
    </lineage>
</organism>
<dbReference type="Proteomes" id="UP001172386">
    <property type="component" value="Unassembled WGS sequence"/>
</dbReference>
<gene>
    <name evidence="1" type="ORF">H2198_003788</name>
</gene>
<name>A0ACC3AAI6_9EURO</name>
<accession>A0ACC3AAI6</accession>
<keyword evidence="2" id="KW-1185">Reference proteome</keyword>
<protein>
    <submittedName>
        <fullName evidence="1">Uncharacterized protein</fullName>
    </submittedName>
</protein>
<evidence type="ECO:0000313" key="1">
    <source>
        <dbReference type="EMBL" id="KAJ9658358.1"/>
    </source>
</evidence>
<sequence>MSSKQDEKLDRSKAGEEQQARLRDVALRHALSIEDKKKLQGKVLDMILVAFDLPSDTTDPAHPSATDTATFKECLALFRPSDLDELVDERNIDERCGYALCAKPKLKQDPSKSKVWNPKTGKLVEKADLKKWCSVECKERNKFVRKQLSEEAVWLRQNQTEEIRLMTDAPEGLGHTLAANADGPSDKLEILSHERGEAKTRDTIYVEIHEKEPQKVPEPPKMAHNEMLEGLPIRTAKSSRTHD</sequence>
<evidence type="ECO:0000313" key="2">
    <source>
        <dbReference type="Proteomes" id="UP001172386"/>
    </source>
</evidence>